<comment type="caution">
    <text evidence="1">The sequence shown here is derived from an EMBL/GenBank/DDBJ whole genome shotgun (WGS) entry which is preliminary data.</text>
</comment>
<name>A0ACB8X0Y7_9TELE</name>
<protein>
    <submittedName>
        <fullName evidence="1">Uncharacterized protein</fullName>
    </submittedName>
</protein>
<keyword evidence="2" id="KW-1185">Reference proteome</keyword>
<proteinExistence type="predicted"/>
<sequence>MDKALVFRMSAFSEQGGRKYMEDVVEIRIEYEPPPSPAEDYPKPQRHGGQGKAEAEPTTRTENEPREPGVAADCGPAAAVWVESLSGGEHGAEDGAPAPEQRAAERVVDTRRSVAFFAVFDGHGGREAAHFARENLWDLLKRQRGFWSKDHSEVCAALRKGFIACHHAMWKELPEWPKTITGLPSTSGTTASVIVIRGVHMYVAHVGDSAVVVGVKENDSDITLQALEVTQDHKPELPKEKERIERLGGSVMKKSGVNRVVWKRPRLTHNGPVRRSTVIDQIPFLAVARSLGDLWSYDFYSGEFVVSPEPDTTVMTLDPKRHRYIILGSDGLWNMMPPKNAVNMCYSHDKMVVSKRTSFWTKGNVLRPPAGMHSAPVFWKERMLRADNTTVIVLALQERDGPPIPMHRDEIVVDMATGIDHVPYPGTTYNTCEVPKQSDTVSALSPSKDSSTILEQAFGLYEAAFCATAQLLPDVDPVRATLAPSDGSVNVFETQDSTTQMDCAAPAPPPLKRSRRSPHSPPELRGPHRRPGRSSSSKAFPQKTPHSDVQSEQSRQTRAQKRERSSSEERGILPQHHNSALPLMACPLPLLGDSRAEEAQHGLKDTLQLLQVTIERILTGCITAWYSSCTPINRKTLRRVMRAAQHITRMELPSMEDLYTQRCRRKATKIIKDPKSPSHKLFCLLPSGR</sequence>
<dbReference type="Proteomes" id="UP000831701">
    <property type="component" value="Chromosome 4"/>
</dbReference>
<dbReference type="EMBL" id="CM041534">
    <property type="protein sequence ID" value="KAI3373525.1"/>
    <property type="molecule type" value="Genomic_DNA"/>
</dbReference>
<organism evidence="1 2">
    <name type="scientific">Scortum barcoo</name>
    <name type="common">barcoo grunter</name>
    <dbReference type="NCBI Taxonomy" id="214431"/>
    <lineage>
        <taxon>Eukaryota</taxon>
        <taxon>Metazoa</taxon>
        <taxon>Chordata</taxon>
        <taxon>Craniata</taxon>
        <taxon>Vertebrata</taxon>
        <taxon>Euteleostomi</taxon>
        <taxon>Actinopterygii</taxon>
        <taxon>Neopterygii</taxon>
        <taxon>Teleostei</taxon>
        <taxon>Neoteleostei</taxon>
        <taxon>Acanthomorphata</taxon>
        <taxon>Eupercaria</taxon>
        <taxon>Centrarchiformes</taxon>
        <taxon>Terapontoidei</taxon>
        <taxon>Terapontidae</taxon>
        <taxon>Scortum</taxon>
    </lineage>
</organism>
<reference evidence="1" key="1">
    <citation type="submission" date="2022-04" db="EMBL/GenBank/DDBJ databases">
        <title>Jade perch genome.</title>
        <authorList>
            <person name="Chao B."/>
        </authorList>
    </citation>
    <scope>NUCLEOTIDE SEQUENCE</scope>
    <source>
        <strain evidence="1">CB-2022</strain>
    </source>
</reference>
<gene>
    <name evidence="1" type="ORF">L3Q82_022119</name>
</gene>
<evidence type="ECO:0000313" key="2">
    <source>
        <dbReference type="Proteomes" id="UP000831701"/>
    </source>
</evidence>
<accession>A0ACB8X0Y7</accession>
<evidence type="ECO:0000313" key="1">
    <source>
        <dbReference type="EMBL" id="KAI3373525.1"/>
    </source>
</evidence>